<dbReference type="STRING" id="231916.A0A409YWX1"/>
<dbReference type="Pfam" id="PF04749">
    <property type="entry name" value="PLAC8"/>
    <property type="match status" value="1"/>
</dbReference>
<keyword evidence="3" id="KW-1185">Reference proteome</keyword>
<sequence length="156" mass="16960">MSYTQQPTPNPGMTVGGGGGNRNVKNLPVGADGREWSEGLLDCFGDCGTFLLASFFPCITYSNVKRRYEHLNNRGYPDPEHGGSFCSSDCMVHGLLTFCGCGWVLQMGNRGSIRRRYNIEGGSCGDCCTAMCCTPCELTQESRELALEEESFGKQG</sequence>
<dbReference type="Proteomes" id="UP000284706">
    <property type="component" value="Unassembled WGS sequence"/>
</dbReference>
<protein>
    <recommendedName>
        <fullName evidence="4">PLAC8-domain-containing protein</fullName>
    </recommendedName>
</protein>
<dbReference type="NCBIfam" id="TIGR01571">
    <property type="entry name" value="A_thal_Cys_rich"/>
    <property type="match status" value="1"/>
</dbReference>
<evidence type="ECO:0000313" key="3">
    <source>
        <dbReference type="Proteomes" id="UP000284706"/>
    </source>
</evidence>
<evidence type="ECO:0000256" key="1">
    <source>
        <dbReference type="SAM" id="MobiDB-lite"/>
    </source>
</evidence>
<organism evidence="2 3">
    <name type="scientific">Gymnopilus dilepis</name>
    <dbReference type="NCBI Taxonomy" id="231916"/>
    <lineage>
        <taxon>Eukaryota</taxon>
        <taxon>Fungi</taxon>
        <taxon>Dikarya</taxon>
        <taxon>Basidiomycota</taxon>
        <taxon>Agaricomycotina</taxon>
        <taxon>Agaricomycetes</taxon>
        <taxon>Agaricomycetidae</taxon>
        <taxon>Agaricales</taxon>
        <taxon>Agaricineae</taxon>
        <taxon>Hymenogastraceae</taxon>
        <taxon>Gymnopilus</taxon>
    </lineage>
</organism>
<name>A0A409YWX1_9AGAR</name>
<comment type="caution">
    <text evidence="2">The sequence shown here is derived from an EMBL/GenBank/DDBJ whole genome shotgun (WGS) entry which is preliminary data.</text>
</comment>
<gene>
    <name evidence="2" type="ORF">CVT26_013466</name>
</gene>
<dbReference type="AlphaFoldDB" id="A0A409YWX1"/>
<dbReference type="OrthoDB" id="1045822at2759"/>
<accession>A0A409YWX1</accession>
<dbReference type="PANTHER" id="PTHR15907">
    <property type="entry name" value="DUF614 FAMILY PROTEIN-RELATED"/>
    <property type="match status" value="1"/>
</dbReference>
<feature type="region of interest" description="Disordered" evidence="1">
    <location>
        <begin position="1"/>
        <end position="28"/>
    </location>
</feature>
<evidence type="ECO:0008006" key="4">
    <source>
        <dbReference type="Google" id="ProtNLM"/>
    </source>
</evidence>
<evidence type="ECO:0000313" key="2">
    <source>
        <dbReference type="EMBL" id="PPR07497.1"/>
    </source>
</evidence>
<proteinExistence type="predicted"/>
<dbReference type="InterPro" id="IPR006461">
    <property type="entry name" value="PLAC_motif_containing"/>
</dbReference>
<dbReference type="InParanoid" id="A0A409YWX1"/>
<reference evidence="2 3" key="1">
    <citation type="journal article" date="2018" name="Evol. Lett.">
        <title>Horizontal gene cluster transfer increased hallucinogenic mushroom diversity.</title>
        <authorList>
            <person name="Reynolds H.T."/>
            <person name="Vijayakumar V."/>
            <person name="Gluck-Thaler E."/>
            <person name="Korotkin H.B."/>
            <person name="Matheny P.B."/>
            <person name="Slot J.C."/>
        </authorList>
    </citation>
    <scope>NUCLEOTIDE SEQUENCE [LARGE SCALE GENOMIC DNA]</scope>
    <source>
        <strain evidence="2 3">SRW20</strain>
    </source>
</reference>
<dbReference type="EMBL" id="NHYE01000111">
    <property type="protein sequence ID" value="PPR07497.1"/>
    <property type="molecule type" value="Genomic_DNA"/>
</dbReference>